<accession>A0A979FPA5</accession>
<proteinExistence type="predicted"/>
<feature type="region of interest" description="Disordered" evidence="1">
    <location>
        <begin position="583"/>
        <end position="627"/>
    </location>
</feature>
<keyword evidence="2" id="KW-1133">Transmembrane helix</keyword>
<feature type="compositionally biased region" description="Polar residues" evidence="1">
    <location>
        <begin position="297"/>
        <end position="308"/>
    </location>
</feature>
<dbReference type="OrthoDB" id="8963064at2759"/>
<dbReference type="KEGG" id="hazt:108680074"/>
<dbReference type="RefSeq" id="XP_047738316.1">
    <property type="nucleotide sequence ID" value="XM_047882360.1"/>
</dbReference>
<keyword evidence="2" id="KW-0472">Membrane</keyword>
<dbReference type="GeneID" id="108680074"/>
<gene>
    <name evidence="4" type="primary">LOC108680074</name>
</gene>
<evidence type="ECO:0000256" key="1">
    <source>
        <dbReference type="SAM" id="MobiDB-lite"/>
    </source>
</evidence>
<feature type="region of interest" description="Disordered" evidence="1">
    <location>
        <begin position="522"/>
        <end position="548"/>
    </location>
</feature>
<organism evidence="3 4">
    <name type="scientific">Hyalella azteca</name>
    <name type="common">Amphipod</name>
    <dbReference type="NCBI Taxonomy" id="294128"/>
    <lineage>
        <taxon>Eukaryota</taxon>
        <taxon>Metazoa</taxon>
        <taxon>Ecdysozoa</taxon>
        <taxon>Arthropoda</taxon>
        <taxon>Crustacea</taxon>
        <taxon>Multicrustacea</taxon>
        <taxon>Malacostraca</taxon>
        <taxon>Eumalacostraca</taxon>
        <taxon>Peracarida</taxon>
        <taxon>Amphipoda</taxon>
        <taxon>Senticaudata</taxon>
        <taxon>Talitrida</taxon>
        <taxon>Talitroidea</taxon>
        <taxon>Hyalellidae</taxon>
        <taxon>Hyalella</taxon>
    </lineage>
</organism>
<name>A0A979FPA5_HYAAZ</name>
<reference evidence="4" key="1">
    <citation type="submission" date="2025-08" db="UniProtKB">
        <authorList>
            <consortium name="RefSeq"/>
        </authorList>
    </citation>
    <scope>IDENTIFICATION</scope>
    <source>
        <tissue evidence="4">Whole organism</tissue>
    </source>
</reference>
<keyword evidence="3" id="KW-1185">Reference proteome</keyword>
<dbReference type="Proteomes" id="UP000694843">
    <property type="component" value="Unplaced"/>
</dbReference>
<evidence type="ECO:0000313" key="4">
    <source>
        <dbReference type="RefSeq" id="XP_047738316.1"/>
    </source>
</evidence>
<sequence length="744" mass="81684">MYDLQSSMYDLQSSVYGLQSSMYDLQSSMYDLQSSMYDRQSSVYGLQSSLYGLQSAVYCLQSSVYGLQSSMYDLQSSMYDLQSAVYGLQSAVYGLQSSGPALQNSPWQSPAARRSDAAVQACHADHAGGITLNAAGDASRWCSVAVQTTSLPASAPDDWDLTVGEAPLVPASAVSDYSKFSSDLDSGEAAYDAREQLSLYSPKPAYDQLEVYRSGKATLATSGSGPPATLMECKALECESSDSPVPVPDISTLVQTDNSYKDDISVRRRLNQSNQPQDMPLNKPKQMPSHEYEDATTRQPLDSSSPNDTGDDYLSCADAIVRVEKTDVVRADASNVVRADKADVAVCADETDVSCSESWPQVPPLLAMGQLIESAGIPPLAVIAELSEDELERAFRRVELCVRMDRLTLTRRLEVLKRQRDTSLTSYLTELAALHSCLDELESTNEWPEVSSVRRCVAVVAVAVDGVVDASQQWAAVQQEWHFSRTVELLQAYTRLVVQRHQQALLQIRQLSSIVSVPDFTPSSTGDVVTKKPTLQRRNSVVAPSRPARRGSLSLEALAALASDMNSSKALLQPPVNLDKANQISEEEDESSCTEALDKRLPRQRATSLVSATSDDENSDESESRTAPLLHCAKDQPNNLANKASSCPEPSGQPSRKRFTTWQDSMQTKFRQLRRSYSIRPLAIVTIRRALVCFLLMATIFLLVRAVFCCSNFSPDCRRGWTSVIEPCYPFVQTNYIGRSSTST</sequence>
<dbReference type="AlphaFoldDB" id="A0A979FPA5"/>
<feature type="transmembrane region" description="Helical" evidence="2">
    <location>
        <begin position="690"/>
        <end position="708"/>
    </location>
</feature>
<evidence type="ECO:0000256" key="2">
    <source>
        <dbReference type="SAM" id="Phobius"/>
    </source>
</evidence>
<feature type="region of interest" description="Disordered" evidence="1">
    <location>
        <begin position="269"/>
        <end position="310"/>
    </location>
</feature>
<keyword evidence="2" id="KW-0812">Transmembrane</keyword>
<protein>
    <submittedName>
        <fullName evidence="4">Uncharacterized protein LOC108680074</fullName>
    </submittedName>
</protein>
<evidence type="ECO:0000313" key="3">
    <source>
        <dbReference type="Proteomes" id="UP000694843"/>
    </source>
</evidence>